<dbReference type="RefSeq" id="WP_047334856.1">
    <property type="nucleotide sequence ID" value="NZ_AP035890.1"/>
</dbReference>
<proteinExistence type="predicted"/>
<reference evidence="3 4" key="1">
    <citation type="submission" date="2020-04" db="EMBL/GenBank/DDBJ databases">
        <authorList>
            <person name="Hitch T.C.A."/>
            <person name="Wylensek D."/>
            <person name="Clavel T."/>
        </authorList>
    </citation>
    <scope>NUCLEOTIDE SEQUENCE [LARGE SCALE GENOMIC DNA]</scope>
    <source>
        <strain evidence="3 4">WCA-380-WT-3C</strain>
    </source>
</reference>
<dbReference type="EC" id="2.3.1.-" evidence="2"/>
<dbReference type="InterPro" id="IPR000182">
    <property type="entry name" value="GNAT_dom"/>
</dbReference>
<dbReference type="CDD" id="cd04301">
    <property type="entry name" value="NAT_SF"/>
    <property type="match status" value="1"/>
</dbReference>
<name>A0A0I9WSP3_9ENTE</name>
<dbReference type="EMBL" id="JABAFV010000001">
    <property type="protein sequence ID" value="NME48775.1"/>
    <property type="molecule type" value="Genomic_DNA"/>
</dbReference>
<dbReference type="EMBL" id="JAXOGL010000003">
    <property type="protein sequence ID" value="MDZ5597196.1"/>
    <property type="molecule type" value="Genomic_DNA"/>
</dbReference>
<comment type="caution">
    <text evidence="3">The sequence shown here is derived from an EMBL/GenBank/DDBJ whole genome shotgun (WGS) entry which is preliminary data.</text>
</comment>
<dbReference type="AlphaFoldDB" id="A0A0I9WSP3"/>
<evidence type="ECO:0000313" key="4">
    <source>
        <dbReference type="Proteomes" id="UP000588071"/>
    </source>
</evidence>
<reference evidence="2" key="2">
    <citation type="submission" date="2023-12" db="EMBL/GenBank/DDBJ databases">
        <title>Molecular genomic analyses of Enterococcus cecorum from sepsis oubreaks in broilers.</title>
        <authorList>
            <person name="Rhoads D."/>
            <person name="Alrubaye A."/>
        </authorList>
    </citation>
    <scope>NUCLEOTIDE SEQUENCE</scope>
    <source>
        <strain evidence="2">1755</strain>
    </source>
</reference>
<evidence type="ECO:0000313" key="2">
    <source>
        <dbReference type="EMBL" id="MDZ5597196.1"/>
    </source>
</evidence>
<dbReference type="PROSITE" id="PS51186">
    <property type="entry name" value="GNAT"/>
    <property type="match status" value="1"/>
</dbReference>
<evidence type="ECO:0000313" key="3">
    <source>
        <dbReference type="EMBL" id="NME48775.1"/>
    </source>
</evidence>
<dbReference type="InterPro" id="IPR016181">
    <property type="entry name" value="Acyl_CoA_acyltransferase"/>
</dbReference>
<evidence type="ECO:0000259" key="1">
    <source>
        <dbReference type="PROSITE" id="PS51186"/>
    </source>
</evidence>
<dbReference type="Proteomes" id="UP001290582">
    <property type="component" value="Unassembled WGS sequence"/>
</dbReference>
<dbReference type="SUPFAM" id="SSF55729">
    <property type="entry name" value="Acyl-CoA N-acyltransferases (Nat)"/>
    <property type="match status" value="1"/>
</dbReference>
<dbReference type="GO" id="GO:0016747">
    <property type="term" value="F:acyltransferase activity, transferring groups other than amino-acyl groups"/>
    <property type="evidence" value="ECO:0007669"/>
    <property type="project" value="InterPro"/>
</dbReference>
<feature type="domain" description="N-acetyltransferase" evidence="1">
    <location>
        <begin position="1"/>
        <end position="171"/>
    </location>
</feature>
<gene>
    <name evidence="3" type="ORF">HF857_00610</name>
    <name evidence="2" type="ORF">U1294_03010</name>
</gene>
<keyword evidence="3" id="KW-0808">Transferase</keyword>
<protein>
    <submittedName>
        <fullName evidence="3">GNAT family N-acetyltransferase</fullName>
        <ecNumber evidence="2">2.3.1.-</ecNumber>
    </submittedName>
</protein>
<keyword evidence="2" id="KW-0012">Acyltransferase</keyword>
<accession>A0A0I9WSP3</accession>
<dbReference type="Pfam" id="PF00583">
    <property type="entry name" value="Acetyltransf_1"/>
    <property type="match status" value="1"/>
</dbReference>
<organism evidence="3 4">
    <name type="scientific">Enterococcus cecorum</name>
    <dbReference type="NCBI Taxonomy" id="44008"/>
    <lineage>
        <taxon>Bacteria</taxon>
        <taxon>Bacillati</taxon>
        <taxon>Bacillota</taxon>
        <taxon>Bacilli</taxon>
        <taxon>Lactobacillales</taxon>
        <taxon>Enterococcaceae</taxon>
        <taxon>Enterococcus</taxon>
    </lineage>
</organism>
<dbReference type="Proteomes" id="UP000588071">
    <property type="component" value="Unassembled WGS sequence"/>
</dbReference>
<dbReference type="Gene3D" id="3.40.630.30">
    <property type="match status" value="1"/>
</dbReference>
<sequence length="171" mass="19530">MQLRLAQLEDLSDILPIYESAIQLLAKQSSTQWQDGYGPTKENIQVNILNQELYLLINDSQIVALGTLQAGVDPVYSAIIGQWKGTNNYLSIHRISVNPLVRQKGYAKKLLQALILQGRKFGYHDFRIDTHRLNIGMQKAILDTGFQFCGEIYFPIPDGHRYAYQLYDKVD</sequence>